<dbReference type="InterPro" id="IPR056411">
    <property type="entry name" value="CysS_C"/>
</dbReference>
<name>A0A1I2DDS1_9ACTN</name>
<keyword evidence="1" id="KW-0812">Transmembrane</keyword>
<dbReference type="Pfam" id="PF23493">
    <property type="entry name" value="CysS_C"/>
    <property type="match status" value="1"/>
</dbReference>
<dbReference type="AlphaFoldDB" id="A0A1I2DDS1"/>
<gene>
    <name evidence="4" type="ORF">SAMN05421541_103568</name>
</gene>
<keyword evidence="1" id="KW-1133">Transmembrane helix</keyword>
<protein>
    <submittedName>
        <fullName evidence="4">Uncharacterized protein</fullName>
    </submittedName>
</protein>
<evidence type="ECO:0000259" key="3">
    <source>
        <dbReference type="Pfam" id="PF23494"/>
    </source>
</evidence>
<feature type="transmembrane region" description="Helical" evidence="1">
    <location>
        <begin position="28"/>
        <end position="53"/>
    </location>
</feature>
<evidence type="ECO:0000313" key="4">
    <source>
        <dbReference type="EMBL" id="SFE78609.1"/>
    </source>
</evidence>
<dbReference type="EMBL" id="FONV01000003">
    <property type="protein sequence ID" value="SFE78609.1"/>
    <property type="molecule type" value="Genomic_DNA"/>
</dbReference>
<proteinExistence type="predicted"/>
<dbReference type="InterPro" id="IPR057798">
    <property type="entry name" value="PH_YqeB"/>
</dbReference>
<feature type="transmembrane region" description="Helical" evidence="1">
    <location>
        <begin position="73"/>
        <end position="92"/>
    </location>
</feature>
<keyword evidence="1" id="KW-0472">Membrane</keyword>
<dbReference type="Pfam" id="PF23494">
    <property type="entry name" value="bPH_10"/>
    <property type="match status" value="1"/>
</dbReference>
<evidence type="ECO:0000313" key="5">
    <source>
        <dbReference type="Proteomes" id="UP000199645"/>
    </source>
</evidence>
<feature type="domain" description="YqeB PH" evidence="3">
    <location>
        <begin position="18"/>
        <end position="168"/>
    </location>
</feature>
<dbReference type="STRING" id="35752.SAMN05421541_103568"/>
<reference evidence="4 5" key="1">
    <citation type="submission" date="2016-10" db="EMBL/GenBank/DDBJ databases">
        <authorList>
            <person name="de Groot N.N."/>
        </authorList>
    </citation>
    <scope>NUCLEOTIDE SEQUENCE [LARGE SCALE GENOMIC DNA]</scope>
    <source>
        <strain evidence="4 5">DSM 43019</strain>
    </source>
</reference>
<accession>A0A1I2DDS1</accession>
<feature type="domain" description="Cysteinyl-tRNA ligase anticodon binding" evidence="2">
    <location>
        <begin position="186"/>
        <end position="234"/>
    </location>
</feature>
<organism evidence="4 5">
    <name type="scientific">Actinoplanes philippinensis</name>
    <dbReference type="NCBI Taxonomy" id="35752"/>
    <lineage>
        <taxon>Bacteria</taxon>
        <taxon>Bacillati</taxon>
        <taxon>Actinomycetota</taxon>
        <taxon>Actinomycetes</taxon>
        <taxon>Micromonosporales</taxon>
        <taxon>Micromonosporaceae</taxon>
        <taxon>Actinoplanes</taxon>
    </lineage>
</organism>
<keyword evidence="5" id="KW-1185">Reference proteome</keyword>
<evidence type="ECO:0000259" key="2">
    <source>
        <dbReference type="Pfam" id="PF23493"/>
    </source>
</evidence>
<evidence type="ECO:0000256" key="1">
    <source>
        <dbReference type="SAM" id="Phobius"/>
    </source>
</evidence>
<dbReference type="Proteomes" id="UP000199645">
    <property type="component" value="Unassembled WGS sequence"/>
</dbReference>
<sequence length="239" mass="26062">MRRNGVGMGGDTSGREPTVLAFSPAGRVLVLLGPALAGVLVAVLAPILARWLAGVHFPVLGVVWRVAGAVDTWWEVAVQVLILAVAGALISVEIVRRSTRVTVGAGEVRLRTGDREVAVPRPQIDFVFMDGGFLVILDRESRRLFHGEPQADSGPLQKTFMEYGYPWHDADPFTGLYRPWTPGGEQLPVAVEAVLSARAVALRKKAPREAAELRDSLEKLGYAVRDDGDRQLWRPLVRS</sequence>